<dbReference type="GO" id="GO:0071008">
    <property type="term" value="C:U2-type post-mRNA release spliceosomal complex"/>
    <property type="evidence" value="ECO:0007669"/>
    <property type="project" value="InterPro"/>
</dbReference>
<comment type="subcellular location">
    <subcellularLocation>
        <location evidence="1">Nucleus</location>
    </subcellularLocation>
</comment>
<dbReference type="InterPro" id="IPR022783">
    <property type="entry name" value="GCFC_dom"/>
</dbReference>
<dbReference type="Pfam" id="PF07842">
    <property type="entry name" value="GCFC"/>
    <property type="match status" value="1"/>
</dbReference>
<dbReference type="STRING" id="2094558.A0A314YXQ6"/>
<keyword evidence="3" id="KW-0539">Nucleus</keyword>
<proteinExistence type="inferred from homology"/>
<feature type="compositionally biased region" description="Basic and acidic residues" evidence="4">
    <location>
        <begin position="329"/>
        <end position="362"/>
    </location>
</feature>
<dbReference type="Proteomes" id="UP000250321">
    <property type="component" value="Unassembled WGS sequence"/>
</dbReference>
<feature type="domain" description="GCF C-terminal" evidence="5">
    <location>
        <begin position="429"/>
        <end position="631"/>
    </location>
</feature>
<evidence type="ECO:0000256" key="2">
    <source>
        <dbReference type="ARBA" id="ARBA00010801"/>
    </source>
</evidence>
<feature type="region of interest" description="Disordered" evidence="4">
    <location>
        <begin position="325"/>
        <end position="402"/>
    </location>
</feature>
<dbReference type="InterPro" id="IPR012890">
    <property type="entry name" value="GCFC2-like"/>
</dbReference>
<evidence type="ECO:0000256" key="3">
    <source>
        <dbReference type="ARBA" id="ARBA00023242"/>
    </source>
</evidence>
<protein>
    <submittedName>
        <fullName evidence="6">PAX3-and PAX7-binding protein 1</fullName>
    </submittedName>
</protein>
<dbReference type="InterPro" id="IPR028211">
    <property type="entry name" value="Ntr2"/>
</dbReference>
<comment type="similarity">
    <text evidence="2">Belongs to the GCF family.</text>
</comment>
<reference evidence="6 7" key="1">
    <citation type="submission" date="2018-02" db="EMBL/GenBank/DDBJ databases">
        <title>Draft genome of wild Prunus yedoensis var. nudiflora.</title>
        <authorList>
            <person name="Baek S."/>
            <person name="Kim J.-H."/>
            <person name="Choi K."/>
            <person name="Kim G.-B."/>
            <person name="Cho A."/>
            <person name="Jang H."/>
            <person name="Shin C.-H."/>
            <person name="Yu H.-J."/>
            <person name="Mun J.-H."/>
        </authorList>
    </citation>
    <scope>NUCLEOTIDE SEQUENCE [LARGE SCALE GENOMIC DNA]</scope>
    <source>
        <strain evidence="7">cv. Jeju island</strain>
        <tissue evidence="6">Leaf</tissue>
    </source>
</reference>
<dbReference type="PANTHER" id="PTHR12214:SF0">
    <property type="entry name" value="LD29489P"/>
    <property type="match status" value="1"/>
</dbReference>
<evidence type="ECO:0000313" key="6">
    <source>
        <dbReference type="EMBL" id="PQQ09628.1"/>
    </source>
</evidence>
<comment type="caution">
    <text evidence="6">The sequence shown here is derived from an EMBL/GenBank/DDBJ whole genome shotgun (WGS) entry which is preliminary data.</text>
</comment>
<evidence type="ECO:0000259" key="5">
    <source>
        <dbReference type="Pfam" id="PF07842"/>
    </source>
</evidence>
<evidence type="ECO:0000313" key="7">
    <source>
        <dbReference type="Proteomes" id="UP000250321"/>
    </source>
</evidence>
<dbReference type="AlphaFoldDB" id="A0A314YXQ6"/>
<dbReference type="Pfam" id="PF15458">
    <property type="entry name" value="NTR2"/>
    <property type="match status" value="1"/>
</dbReference>
<sequence length="736" mass="81434">MGIDKAKGSSGLFPDQETINAIRAKRERLRKSSAAAPDFISLDSGSNHGAAEGLSDEEPEFRGRIAMFGDNMEGSKKGVFEDVDDRAADAVLRQESIDRDEDDDEEEKIWEEEQFRKGLGKRMDDGSSIGVVSTSAPVVQSVPQPKATYSAMAGYSSVQSVPVGPSIGGAIGASQGSNVMSIKAQAEIAKKALEENVMKLKESHGRTMLSLTKTDENLSSSLLNITALEKSLSAADEKYKFTQKLRDFVSVLCNFLQVKAPLIEELEEEMQKIHEQRASATLERRSADDDEMMEVEAAVKAAMSIFSKEGSSAEKIAAAKSAAQAATTAEREQTNLPVKLDEFGRDMNLQKRRDMKGRSEAHQHRKRRYESKGLSSLEVDSTHRTIEGESSTDESDSESNAYHEHRQLVLETAAQVFSDAAEEYSKLSLVKERFEEWKRDYASSYRDAYMSLSAPAIFSPYVRLELVKWDPLREKTDFLNMSWHSLLADYNLPEDGSDFAPDDADANLVPDLVEKVAVPILHHQVVHCWDILSTRETENAVAATSVVTDYVPPSSEALADLLVAIRTRLADAVTNLTVPIWSPLVLTTVPNAARIAAYRFGLSVRLMKNICLWKEILAFPVLEKLAIEELLCGKVLPHVRSIAANVHDAITRTERIVASLSGVWAGSNVTGDRRKLQSLVDYVLSLGRTLEKKHSLGVTQSETSGLARRLKKMLVDLNEYDKARDVTRTFNLKEAL</sequence>
<feature type="region of interest" description="Disordered" evidence="4">
    <location>
        <begin position="35"/>
        <end position="60"/>
    </location>
</feature>
<name>A0A314YXQ6_PRUYE</name>
<gene>
    <name evidence="6" type="ORF">Pyn_27352</name>
</gene>
<keyword evidence="7" id="KW-1185">Reference proteome</keyword>
<dbReference type="EMBL" id="PJQY01000591">
    <property type="protein sequence ID" value="PQQ09628.1"/>
    <property type="molecule type" value="Genomic_DNA"/>
</dbReference>
<accession>A0A314YXQ6</accession>
<organism evidence="6 7">
    <name type="scientific">Prunus yedoensis var. nudiflora</name>
    <dbReference type="NCBI Taxonomy" id="2094558"/>
    <lineage>
        <taxon>Eukaryota</taxon>
        <taxon>Viridiplantae</taxon>
        <taxon>Streptophyta</taxon>
        <taxon>Embryophyta</taxon>
        <taxon>Tracheophyta</taxon>
        <taxon>Spermatophyta</taxon>
        <taxon>Magnoliopsida</taxon>
        <taxon>eudicotyledons</taxon>
        <taxon>Gunneridae</taxon>
        <taxon>Pentapetalae</taxon>
        <taxon>rosids</taxon>
        <taxon>fabids</taxon>
        <taxon>Rosales</taxon>
        <taxon>Rosaceae</taxon>
        <taxon>Amygdaloideae</taxon>
        <taxon>Amygdaleae</taxon>
        <taxon>Prunus</taxon>
    </lineage>
</organism>
<dbReference type="GO" id="GO:0003677">
    <property type="term" value="F:DNA binding"/>
    <property type="evidence" value="ECO:0007669"/>
    <property type="project" value="InterPro"/>
</dbReference>
<dbReference type="PANTHER" id="PTHR12214">
    <property type="entry name" value="GC-RICH SEQUENCE DNA-BINDING FACTOR"/>
    <property type="match status" value="1"/>
</dbReference>
<dbReference type="GO" id="GO:0000390">
    <property type="term" value="P:spliceosomal complex disassembly"/>
    <property type="evidence" value="ECO:0007669"/>
    <property type="project" value="InterPro"/>
</dbReference>
<evidence type="ECO:0000256" key="1">
    <source>
        <dbReference type="ARBA" id="ARBA00004123"/>
    </source>
</evidence>
<evidence type="ECO:0000256" key="4">
    <source>
        <dbReference type="SAM" id="MobiDB-lite"/>
    </source>
</evidence>
<dbReference type="OrthoDB" id="429427at2759"/>